<evidence type="ECO:0000256" key="9">
    <source>
        <dbReference type="RuleBase" id="RU003357"/>
    </source>
</evidence>
<dbReference type="Gene3D" id="2.40.170.20">
    <property type="entry name" value="TonB-dependent receptor, beta-barrel domain"/>
    <property type="match status" value="1"/>
</dbReference>
<evidence type="ECO:0000256" key="8">
    <source>
        <dbReference type="PROSITE-ProRule" id="PRU01360"/>
    </source>
</evidence>
<dbReference type="Proteomes" id="UP000515913">
    <property type="component" value="Chromosome"/>
</dbReference>
<keyword evidence="4 8" id="KW-0812">Transmembrane</keyword>
<dbReference type="PROSITE" id="PS52016">
    <property type="entry name" value="TONB_DEPENDENT_REC_3"/>
    <property type="match status" value="1"/>
</dbReference>
<dbReference type="KEGG" id="fho:H9Q81_03525"/>
<keyword evidence="13" id="KW-1185">Reference proteome</keyword>
<comment type="subcellular location">
    <subcellularLocation>
        <location evidence="1 8">Cell outer membrane</location>
        <topology evidence="1 8">Multi-pass membrane protein</topology>
    </subcellularLocation>
</comment>
<reference evidence="12 13" key="1">
    <citation type="submission" date="2020-08" db="EMBL/GenBank/DDBJ databases">
        <authorList>
            <person name="Liu C."/>
            <person name="Sun Q."/>
        </authorList>
    </citation>
    <scope>NUCLEOTIDE SEQUENCE [LARGE SCALE GENOMIC DNA]</scope>
    <source>
        <strain evidence="12 13">NSJ-57</strain>
    </source>
</reference>
<dbReference type="Pfam" id="PF07715">
    <property type="entry name" value="Plug"/>
    <property type="match status" value="1"/>
</dbReference>
<dbReference type="SUPFAM" id="SSF56935">
    <property type="entry name" value="Porins"/>
    <property type="match status" value="1"/>
</dbReference>
<feature type="domain" description="TonB-dependent receptor-like beta-barrel" evidence="10">
    <location>
        <begin position="224"/>
        <end position="649"/>
    </location>
</feature>
<name>A0A7G9GYN5_9FUSO</name>
<evidence type="ECO:0000313" key="13">
    <source>
        <dbReference type="Proteomes" id="UP000515913"/>
    </source>
</evidence>
<dbReference type="EMBL" id="CP060637">
    <property type="protein sequence ID" value="QNM15917.1"/>
    <property type="molecule type" value="Genomic_DNA"/>
</dbReference>
<dbReference type="CDD" id="cd01347">
    <property type="entry name" value="ligand_gated_channel"/>
    <property type="match status" value="1"/>
</dbReference>
<dbReference type="GO" id="GO:0015344">
    <property type="term" value="F:siderophore uptake transmembrane transporter activity"/>
    <property type="evidence" value="ECO:0007669"/>
    <property type="project" value="TreeGrafter"/>
</dbReference>
<evidence type="ECO:0000256" key="2">
    <source>
        <dbReference type="ARBA" id="ARBA00022448"/>
    </source>
</evidence>
<evidence type="ECO:0000256" key="1">
    <source>
        <dbReference type="ARBA" id="ARBA00004571"/>
    </source>
</evidence>
<dbReference type="InterPro" id="IPR037066">
    <property type="entry name" value="Plug_dom_sf"/>
</dbReference>
<evidence type="ECO:0000256" key="7">
    <source>
        <dbReference type="ARBA" id="ARBA00023237"/>
    </source>
</evidence>
<dbReference type="RefSeq" id="WP_187423154.1">
    <property type="nucleotide sequence ID" value="NZ_CP060637.1"/>
</dbReference>
<dbReference type="InterPro" id="IPR012910">
    <property type="entry name" value="Plug_dom"/>
</dbReference>
<dbReference type="InterPro" id="IPR036942">
    <property type="entry name" value="Beta-barrel_TonB_sf"/>
</dbReference>
<dbReference type="InterPro" id="IPR039426">
    <property type="entry name" value="TonB-dep_rcpt-like"/>
</dbReference>
<dbReference type="Gene3D" id="2.170.130.10">
    <property type="entry name" value="TonB-dependent receptor, plug domain"/>
    <property type="match status" value="1"/>
</dbReference>
<dbReference type="AlphaFoldDB" id="A0A7G9GYN5"/>
<keyword evidence="2 8" id="KW-0813">Transport</keyword>
<gene>
    <name evidence="12" type="ORF">H9Q81_03525</name>
</gene>
<organism evidence="12 13">
    <name type="scientific">Fusobacterium hominis</name>
    <dbReference type="NCBI Taxonomy" id="2764326"/>
    <lineage>
        <taxon>Bacteria</taxon>
        <taxon>Fusobacteriati</taxon>
        <taxon>Fusobacteriota</taxon>
        <taxon>Fusobacteriia</taxon>
        <taxon>Fusobacteriales</taxon>
        <taxon>Fusobacteriaceae</taxon>
        <taxon>Fusobacterium</taxon>
    </lineage>
</organism>
<keyword evidence="12" id="KW-0675">Receptor</keyword>
<evidence type="ECO:0000259" key="10">
    <source>
        <dbReference type="Pfam" id="PF00593"/>
    </source>
</evidence>
<dbReference type="PANTHER" id="PTHR30069">
    <property type="entry name" value="TONB-DEPENDENT OUTER MEMBRANE RECEPTOR"/>
    <property type="match status" value="1"/>
</dbReference>
<proteinExistence type="inferred from homology"/>
<evidence type="ECO:0000256" key="5">
    <source>
        <dbReference type="ARBA" id="ARBA00023077"/>
    </source>
</evidence>
<evidence type="ECO:0000256" key="4">
    <source>
        <dbReference type="ARBA" id="ARBA00022692"/>
    </source>
</evidence>
<keyword evidence="3 8" id="KW-1134">Transmembrane beta strand</keyword>
<sequence length="687" mass="79255">MKKRLFVMALFSTVQLFGENILDSNQNSVKLLESVITTERYDEIPLIETAKNITIITNEDIEKRGYRSIDEALNMIPGVFCTDGVYSIRGQVPKLADKTVVILVDGIPQNGMDNRKYDLDLIPIEEVSKIEVVPSGGAIMYGGNATAGVINIITKDESNKKYYGKVGAEIGSFKHKKFNVKLGGKITDKLSSDIDYSINKKHGYRDREKTDLDYLQFVTKYKITDGYIKVKYNYNKKSGDDRIAALSKKEYEENRKYNKHPGREAKNEENRFNFAFDKKLSNNLEFSSAIEYKDRSYKYNYPEEESIKKKKKVVIPAYTKRDKDTKSLYVNGQLKYNYGENNNIIVGVDYSKAKVKEKIYSYDSKDKKIYEGSDNHIDFKEIGGYALNRLFINKFLLTQGVRVEKNEFNENDILLAKSGMGFKKPLKKEYAHTKYSPTNTDYELTANYLLEKDKSVFLSYNRVKRSPSLTEYSSWDDKESPKKRAQTSNTIELGTKALFDNIYLSGSLFYIHTDKEIMYDPRYGAMSGKSFYNLNGKTERKGIELSSEQYISSLTFRQEFTYMNNKIKSGPYKGNYIPGVPTYMFGLGATYEMFTNILANIEMRYHGKAYASNDYKNEFSKVGSYTLTNISLRYNMENGLSIYGGIKNLFDKKYCNYVYTSQESKKIEMKYSPAPERTYYVGLEYKF</sequence>
<evidence type="ECO:0000256" key="6">
    <source>
        <dbReference type="ARBA" id="ARBA00023136"/>
    </source>
</evidence>
<evidence type="ECO:0000259" key="11">
    <source>
        <dbReference type="Pfam" id="PF07715"/>
    </source>
</evidence>
<dbReference type="GO" id="GO:0044718">
    <property type="term" value="P:siderophore transmembrane transport"/>
    <property type="evidence" value="ECO:0007669"/>
    <property type="project" value="TreeGrafter"/>
</dbReference>
<comment type="similarity">
    <text evidence="8 9">Belongs to the TonB-dependent receptor family.</text>
</comment>
<dbReference type="InterPro" id="IPR000531">
    <property type="entry name" value="Beta-barrel_TonB"/>
</dbReference>
<dbReference type="PANTHER" id="PTHR30069:SF27">
    <property type="entry name" value="BLL4766 PROTEIN"/>
    <property type="match status" value="1"/>
</dbReference>
<keyword evidence="6 8" id="KW-0472">Membrane</keyword>
<protein>
    <submittedName>
        <fullName evidence="12">TonB-dependent receptor</fullName>
    </submittedName>
</protein>
<evidence type="ECO:0000313" key="12">
    <source>
        <dbReference type="EMBL" id="QNM15917.1"/>
    </source>
</evidence>
<feature type="domain" description="TonB-dependent receptor plug" evidence="11">
    <location>
        <begin position="46"/>
        <end position="149"/>
    </location>
</feature>
<dbReference type="GO" id="GO:0009279">
    <property type="term" value="C:cell outer membrane"/>
    <property type="evidence" value="ECO:0007669"/>
    <property type="project" value="UniProtKB-SubCell"/>
</dbReference>
<evidence type="ECO:0000256" key="3">
    <source>
        <dbReference type="ARBA" id="ARBA00022452"/>
    </source>
</evidence>
<keyword evidence="5 9" id="KW-0798">TonB box</keyword>
<dbReference type="Pfam" id="PF00593">
    <property type="entry name" value="TonB_dep_Rec_b-barrel"/>
    <property type="match status" value="1"/>
</dbReference>
<keyword evidence="7 8" id="KW-0998">Cell outer membrane</keyword>
<accession>A0A7G9GYN5</accession>